<keyword evidence="4" id="KW-0804">Transcription</keyword>
<dbReference type="RefSeq" id="WP_304552045.1">
    <property type="nucleotide sequence ID" value="NZ_JAUQOP010000003.1"/>
</dbReference>
<dbReference type="Proteomes" id="UP001228019">
    <property type="component" value="Unassembled WGS sequence"/>
</dbReference>
<gene>
    <name evidence="7" type="ORF">Q6A48_03595</name>
</gene>
<comment type="caution">
    <text evidence="7">The sequence shown here is derived from an EMBL/GenBank/DDBJ whole genome shotgun (WGS) entry which is preliminary data.</text>
</comment>
<dbReference type="InterPro" id="IPR039425">
    <property type="entry name" value="RNA_pol_sigma-70-like"/>
</dbReference>
<dbReference type="PANTHER" id="PTHR43133">
    <property type="entry name" value="RNA POLYMERASE ECF-TYPE SIGMA FACTO"/>
    <property type="match status" value="1"/>
</dbReference>
<sequence length="173" mass="19494">MSQSLSANNDNHLHVIEALYAGHHGWLYATLKKKLGNAMDAADLAQDTFTRILASQVTTIEQPRAYLSCVAKGILINWYQRKALERAYLEALAHLPAQEVPSPEVRWMVLETLHEIDAMLDSLAPPVRRAFLLSQIGGLKYDDIAEQLNVSLITVKRYMKQAFVQCLMLVNEC</sequence>
<dbReference type="EMBL" id="JAUQOP010000003">
    <property type="protein sequence ID" value="MDO7895970.1"/>
    <property type="molecule type" value="Genomic_DNA"/>
</dbReference>
<dbReference type="Gene3D" id="1.10.1740.10">
    <property type="match status" value="1"/>
</dbReference>
<dbReference type="Pfam" id="PF04542">
    <property type="entry name" value="Sigma70_r2"/>
    <property type="match status" value="1"/>
</dbReference>
<evidence type="ECO:0000313" key="7">
    <source>
        <dbReference type="EMBL" id="MDO7895970.1"/>
    </source>
</evidence>
<dbReference type="NCBIfam" id="TIGR02937">
    <property type="entry name" value="sigma70-ECF"/>
    <property type="match status" value="1"/>
</dbReference>
<dbReference type="Pfam" id="PF08281">
    <property type="entry name" value="Sigma70_r4_2"/>
    <property type="match status" value="1"/>
</dbReference>
<dbReference type="PANTHER" id="PTHR43133:SF63">
    <property type="entry name" value="RNA POLYMERASE SIGMA FACTOR FECI-RELATED"/>
    <property type="match status" value="1"/>
</dbReference>
<name>A0ABT9BTT5_9PSED</name>
<evidence type="ECO:0000259" key="6">
    <source>
        <dbReference type="Pfam" id="PF08281"/>
    </source>
</evidence>
<dbReference type="InterPro" id="IPR036388">
    <property type="entry name" value="WH-like_DNA-bd_sf"/>
</dbReference>
<dbReference type="SUPFAM" id="SSF88946">
    <property type="entry name" value="Sigma2 domain of RNA polymerase sigma factors"/>
    <property type="match status" value="1"/>
</dbReference>
<dbReference type="InterPro" id="IPR013325">
    <property type="entry name" value="RNA_pol_sigma_r2"/>
</dbReference>
<evidence type="ECO:0000313" key="8">
    <source>
        <dbReference type="Proteomes" id="UP001228019"/>
    </source>
</evidence>
<reference evidence="7 8" key="1">
    <citation type="submission" date="2023-07" db="EMBL/GenBank/DDBJ databases">
        <title>Identification of four novel Pseudomonas species associated with bacterial leaf spot of cucurbits.</title>
        <authorList>
            <person name="Fullem K.R."/>
        </authorList>
    </citation>
    <scope>NUCLEOTIDE SEQUENCE [LARGE SCALE GENOMIC DNA]</scope>
    <source>
        <strain evidence="7 8">K18</strain>
    </source>
</reference>
<proteinExistence type="inferred from homology"/>
<evidence type="ECO:0000256" key="1">
    <source>
        <dbReference type="ARBA" id="ARBA00010641"/>
    </source>
</evidence>
<evidence type="ECO:0000256" key="2">
    <source>
        <dbReference type="ARBA" id="ARBA00023015"/>
    </source>
</evidence>
<accession>A0ABT9BTT5</accession>
<feature type="domain" description="RNA polymerase sigma factor 70 region 4 type 2" evidence="6">
    <location>
        <begin position="114"/>
        <end position="166"/>
    </location>
</feature>
<dbReference type="InterPro" id="IPR014284">
    <property type="entry name" value="RNA_pol_sigma-70_dom"/>
</dbReference>
<feature type="domain" description="RNA polymerase sigma-70 region 2" evidence="5">
    <location>
        <begin position="19"/>
        <end position="83"/>
    </location>
</feature>
<evidence type="ECO:0000256" key="3">
    <source>
        <dbReference type="ARBA" id="ARBA00023082"/>
    </source>
</evidence>
<dbReference type="Gene3D" id="1.10.10.10">
    <property type="entry name" value="Winged helix-like DNA-binding domain superfamily/Winged helix DNA-binding domain"/>
    <property type="match status" value="1"/>
</dbReference>
<keyword evidence="2" id="KW-0805">Transcription regulation</keyword>
<evidence type="ECO:0000259" key="5">
    <source>
        <dbReference type="Pfam" id="PF04542"/>
    </source>
</evidence>
<dbReference type="InterPro" id="IPR007627">
    <property type="entry name" value="RNA_pol_sigma70_r2"/>
</dbReference>
<evidence type="ECO:0000256" key="4">
    <source>
        <dbReference type="ARBA" id="ARBA00023163"/>
    </source>
</evidence>
<dbReference type="InterPro" id="IPR013324">
    <property type="entry name" value="RNA_pol_sigma_r3/r4-like"/>
</dbReference>
<dbReference type="SUPFAM" id="SSF88659">
    <property type="entry name" value="Sigma3 and sigma4 domains of RNA polymerase sigma factors"/>
    <property type="match status" value="1"/>
</dbReference>
<comment type="similarity">
    <text evidence="1">Belongs to the sigma-70 factor family. ECF subfamily.</text>
</comment>
<organism evidence="7 8">
    <name type="scientific">Pseudomonas citrulli</name>
    <dbReference type="NCBI Taxonomy" id="3064347"/>
    <lineage>
        <taxon>Bacteria</taxon>
        <taxon>Pseudomonadati</taxon>
        <taxon>Pseudomonadota</taxon>
        <taxon>Gammaproteobacteria</taxon>
        <taxon>Pseudomonadales</taxon>
        <taxon>Pseudomonadaceae</taxon>
        <taxon>Pseudomonas</taxon>
    </lineage>
</organism>
<dbReference type="InterPro" id="IPR013249">
    <property type="entry name" value="RNA_pol_sigma70_r4_t2"/>
</dbReference>
<keyword evidence="8" id="KW-1185">Reference proteome</keyword>
<dbReference type="NCBIfam" id="NF009180">
    <property type="entry name" value="PRK12528.1"/>
    <property type="match status" value="1"/>
</dbReference>
<protein>
    <submittedName>
        <fullName evidence="7">Sigma-70 family RNA polymerase sigma factor</fullName>
    </submittedName>
</protein>
<keyword evidence="3" id="KW-0731">Sigma factor</keyword>